<feature type="binding site" evidence="12">
    <location>
        <begin position="237"/>
        <end position="238"/>
    </location>
    <ligand>
        <name>pyridoxal 5'-phosphate</name>
        <dbReference type="ChEBI" id="CHEBI:597326"/>
    </ligand>
</feature>
<comment type="catalytic activity">
    <reaction evidence="10 12">
        <text>4-(phosphooxy)-L-threonine + 2-oxoglutarate = (R)-3-hydroxy-2-oxo-4-phosphooxybutanoate + L-glutamate</text>
        <dbReference type="Rhea" id="RHEA:16573"/>
        <dbReference type="ChEBI" id="CHEBI:16810"/>
        <dbReference type="ChEBI" id="CHEBI:29985"/>
        <dbReference type="ChEBI" id="CHEBI:58452"/>
        <dbReference type="ChEBI" id="CHEBI:58538"/>
        <dbReference type="EC" id="2.6.1.52"/>
    </reaction>
</comment>
<evidence type="ECO:0000313" key="14">
    <source>
        <dbReference type="EMBL" id="PXX51171.1"/>
    </source>
</evidence>
<dbReference type="EC" id="2.6.1.52" evidence="12"/>
<evidence type="ECO:0000256" key="5">
    <source>
        <dbReference type="ARBA" id="ARBA00022605"/>
    </source>
</evidence>
<evidence type="ECO:0000256" key="6">
    <source>
        <dbReference type="ARBA" id="ARBA00022679"/>
    </source>
</evidence>
<keyword evidence="9 12" id="KW-0718">Serine biosynthesis</keyword>
<feature type="binding site" evidence="12">
    <location>
        <position position="172"/>
    </location>
    <ligand>
        <name>pyridoxal 5'-phosphate</name>
        <dbReference type="ChEBI" id="CHEBI:597326"/>
    </ligand>
</feature>
<protein>
    <recommendedName>
        <fullName evidence="12">Phosphoserine aminotransferase</fullName>
        <ecNumber evidence="12">2.6.1.52</ecNumber>
    </recommendedName>
    <alternativeName>
        <fullName evidence="12">Phosphohydroxythreonine aminotransferase</fullName>
        <shortName evidence="12">PSAT</shortName>
    </alternativeName>
</protein>
<sequence length="361" mass="40187">MAKVYNFSAGPAVLPHEVLAQAQSEMLDWHGSGMSVMEMSHRGKEFMEIIHDAEHDLRELMQVPAGYKVLFLQGGASMQFSMVPLNLLGDKQSVDIVNTGHWSKLAIKEARRYCHVNVVASSEDRNFAYVPAEENWQRDPNAAYLHYTSNETIGGLQFPFVPADLGVPLVCDMSSDFLSREVDVSKFGLIYAGAQKNIGPSGLVVLLVREDLLGRARADLPTMLNYQTHADADSMYNTPATYPIYIAGLVFKWLKQLGGIKGMASRNAEKAGLLYHAIEASEGFYHTHIDAPYRSRMNVVFRLKDEALEESFLMEARKNGLIQLKGHRVVGGMRASIYNAMPIEGVKALANFMQDFARQHG</sequence>
<evidence type="ECO:0000256" key="12">
    <source>
        <dbReference type="HAMAP-Rule" id="MF_00160"/>
    </source>
</evidence>
<comment type="subcellular location">
    <subcellularLocation>
        <location evidence="12">Cytoplasm</location>
    </subcellularLocation>
</comment>
<dbReference type="PANTHER" id="PTHR43247:SF1">
    <property type="entry name" value="PHOSPHOSERINE AMINOTRANSFERASE"/>
    <property type="match status" value="1"/>
</dbReference>
<comment type="caution">
    <text evidence="14">The sequence shown here is derived from an EMBL/GenBank/DDBJ whole genome shotgun (WGS) entry which is preliminary data.</text>
</comment>
<dbReference type="RefSeq" id="WP_110312876.1">
    <property type="nucleotide sequence ID" value="NZ_QJKC01000001.1"/>
</dbReference>
<feature type="binding site" evidence="12">
    <location>
        <begin position="76"/>
        <end position="77"/>
    </location>
    <ligand>
        <name>pyridoxal 5'-phosphate</name>
        <dbReference type="ChEBI" id="CHEBI:597326"/>
    </ligand>
</feature>
<dbReference type="FunFam" id="3.90.1150.10:FF:000006">
    <property type="entry name" value="Phosphoserine aminotransferase"/>
    <property type="match status" value="1"/>
</dbReference>
<dbReference type="Gene3D" id="3.90.1150.10">
    <property type="entry name" value="Aspartate Aminotransferase, domain 1"/>
    <property type="match status" value="1"/>
</dbReference>
<feature type="domain" description="Aminotransferase class V" evidence="13">
    <location>
        <begin position="4"/>
        <end position="349"/>
    </location>
</feature>
<dbReference type="NCBIfam" id="NF003764">
    <property type="entry name" value="PRK05355.1"/>
    <property type="match status" value="1"/>
</dbReference>
<dbReference type="EMBL" id="QJKC01000001">
    <property type="protein sequence ID" value="PXX51171.1"/>
    <property type="molecule type" value="Genomic_DNA"/>
</dbReference>
<comment type="catalytic activity">
    <reaction evidence="11 12">
        <text>O-phospho-L-serine + 2-oxoglutarate = 3-phosphooxypyruvate + L-glutamate</text>
        <dbReference type="Rhea" id="RHEA:14329"/>
        <dbReference type="ChEBI" id="CHEBI:16810"/>
        <dbReference type="ChEBI" id="CHEBI:18110"/>
        <dbReference type="ChEBI" id="CHEBI:29985"/>
        <dbReference type="ChEBI" id="CHEBI:57524"/>
        <dbReference type="EC" id="2.6.1.52"/>
    </reaction>
</comment>
<evidence type="ECO:0000256" key="9">
    <source>
        <dbReference type="ARBA" id="ARBA00023299"/>
    </source>
</evidence>
<dbReference type="InterPro" id="IPR015422">
    <property type="entry name" value="PyrdxlP-dep_Trfase_small"/>
</dbReference>
<evidence type="ECO:0000256" key="1">
    <source>
        <dbReference type="ARBA" id="ARBA00004915"/>
    </source>
</evidence>
<dbReference type="UniPathway" id="UPA00244">
    <property type="reaction ID" value="UER00311"/>
</dbReference>
<feature type="binding site" evidence="12">
    <location>
        <position position="42"/>
    </location>
    <ligand>
        <name>L-glutamate</name>
        <dbReference type="ChEBI" id="CHEBI:29985"/>
    </ligand>
</feature>
<evidence type="ECO:0000256" key="7">
    <source>
        <dbReference type="ARBA" id="ARBA00022898"/>
    </source>
</evidence>
<evidence type="ECO:0000256" key="10">
    <source>
        <dbReference type="ARBA" id="ARBA00047630"/>
    </source>
</evidence>
<keyword evidence="12" id="KW-0963">Cytoplasm</keyword>
<reference evidence="14 15" key="1">
    <citation type="submission" date="2018-05" db="EMBL/GenBank/DDBJ databases">
        <title>Genomic Encyclopedia of Type Strains, Phase IV (KMG-IV): sequencing the most valuable type-strain genomes for metagenomic binning, comparative biology and taxonomic classification.</title>
        <authorList>
            <person name="Goeker M."/>
        </authorList>
    </citation>
    <scope>NUCLEOTIDE SEQUENCE [LARGE SCALE GENOMIC DNA]</scope>
    <source>
        <strain evidence="14 15">DSM 25134</strain>
    </source>
</reference>
<evidence type="ECO:0000259" key="13">
    <source>
        <dbReference type="Pfam" id="PF00266"/>
    </source>
</evidence>
<feature type="modified residue" description="N6-(pyridoxal phosphate)lysine" evidence="12">
    <location>
        <position position="196"/>
    </location>
</feature>
<evidence type="ECO:0000256" key="11">
    <source>
        <dbReference type="ARBA" id="ARBA00049007"/>
    </source>
</evidence>
<dbReference type="OrthoDB" id="9809412at2"/>
<keyword evidence="4 12" id="KW-0032">Aminotransferase</keyword>
<gene>
    <name evidence="12" type="primary">serC</name>
    <name evidence="14" type="ORF">DFR38_101233</name>
</gene>
<dbReference type="Pfam" id="PF00266">
    <property type="entry name" value="Aminotran_5"/>
    <property type="match status" value="1"/>
</dbReference>
<evidence type="ECO:0000256" key="2">
    <source>
        <dbReference type="ARBA" id="ARBA00005099"/>
    </source>
</evidence>
<dbReference type="PANTHER" id="PTHR43247">
    <property type="entry name" value="PHOSPHOSERINE AMINOTRANSFERASE"/>
    <property type="match status" value="1"/>
</dbReference>
<comment type="pathway">
    <text evidence="2 12">Amino-acid biosynthesis; L-serine biosynthesis; L-serine from 3-phospho-D-glycerate: step 2/3.</text>
</comment>
<organism evidence="14 15">
    <name type="scientific">Aquitalea magnusonii</name>
    <dbReference type="NCBI Taxonomy" id="332411"/>
    <lineage>
        <taxon>Bacteria</taxon>
        <taxon>Pseudomonadati</taxon>
        <taxon>Pseudomonadota</taxon>
        <taxon>Betaproteobacteria</taxon>
        <taxon>Neisseriales</taxon>
        <taxon>Chromobacteriaceae</taxon>
        <taxon>Aquitalea</taxon>
    </lineage>
</organism>
<accession>A0A318JMM8</accession>
<feature type="binding site" evidence="12">
    <location>
        <position position="195"/>
    </location>
    <ligand>
        <name>pyridoxal 5'-phosphate</name>
        <dbReference type="ChEBI" id="CHEBI:597326"/>
    </ligand>
</feature>
<proteinExistence type="inferred from homology"/>
<keyword evidence="15" id="KW-1185">Reference proteome</keyword>
<comment type="subunit">
    <text evidence="12">Homodimer.</text>
</comment>
<dbReference type="NCBIfam" id="TIGR01364">
    <property type="entry name" value="serC_1"/>
    <property type="match status" value="1"/>
</dbReference>
<keyword evidence="6 12" id="KW-0808">Transferase</keyword>
<evidence type="ECO:0000256" key="4">
    <source>
        <dbReference type="ARBA" id="ARBA00022576"/>
    </source>
</evidence>
<dbReference type="GO" id="GO:0004648">
    <property type="term" value="F:O-phospho-L-serine:2-oxoglutarate aminotransferase activity"/>
    <property type="evidence" value="ECO:0007669"/>
    <property type="project" value="UniProtKB-UniRule"/>
</dbReference>
<dbReference type="InterPro" id="IPR015421">
    <property type="entry name" value="PyrdxlP-dep_Trfase_major"/>
</dbReference>
<dbReference type="AlphaFoldDB" id="A0A318JMM8"/>
<comment type="cofactor">
    <cofactor evidence="12">
        <name>pyridoxal 5'-phosphate</name>
        <dbReference type="ChEBI" id="CHEBI:597326"/>
    </cofactor>
    <text evidence="12">Binds 1 pyridoxal phosphate per subunit.</text>
</comment>
<dbReference type="FunFam" id="3.40.640.10:FF:000010">
    <property type="entry name" value="Phosphoserine aminotransferase"/>
    <property type="match status" value="1"/>
</dbReference>
<dbReference type="UniPathway" id="UPA00135">
    <property type="reaction ID" value="UER00197"/>
</dbReference>
<evidence type="ECO:0000313" key="15">
    <source>
        <dbReference type="Proteomes" id="UP000248395"/>
    </source>
</evidence>
<keyword evidence="5 12" id="KW-0028">Amino-acid biosynthesis</keyword>
<keyword evidence="7 12" id="KW-0663">Pyridoxal phosphate</keyword>
<dbReference type="CDD" id="cd00611">
    <property type="entry name" value="PSAT_like"/>
    <property type="match status" value="1"/>
</dbReference>
<dbReference type="GO" id="GO:0006564">
    <property type="term" value="P:L-serine biosynthetic process"/>
    <property type="evidence" value="ECO:0007669"/>
    <property type="project" value="UniProtKB-UniRule"/>
</dbReference>
<feature type="binding site" evidence="12">
    <location>
        <position position="152"/>
    </location>
    <ligand>
        <name>pyridoxal 5'-phosphate</name>
        <dbReference type="ChEBI" id="CHEBI:597326"/>
    </ligand>
</feature>
<evidence type="ECO:0000256" key="3">
    <source>
        <dbReference type="ARBA" id="ARBA00006904"/>
    </source>
</evidence>
<comment type="similarity">
    <text evidence="3 12">Belongs to the class-V pyridoxal-phosphate-dependent aminotransferase family. SerC subfamily.</text>
</comment>
<dbReference type="GO" id="GO:0008615">
    <property type="term" value="P:pyridoxine biosynthetic process"/>
    <property type="evidence" value="ECO:0007669"/>
    <property type="project" value="UniProtKB-UniRule"/>
</dbReference>
<dbReference type="Proteomes" id="UP000248395">
    <property type="component" value="Unassembled WGS sequence"/>
</dbReference>
<name>A0A318JMM8_9NEIS</name>
<evidence type="ECO:0000256" key="8">
    <source>
        <dbReference type="ARBA" id="ARBA00023096"/>
    </source>
</evidence>
<keyword evidence="8 12" id="KW-0664">Pyridoxine biosynthesis</keyword>
<dbReference type="InterPro" id="IPR000192">
    <property type="entry name" value="Aminotrans_V_dom"/>
</dbReference>
<comment type="caution">
    <text evidence="12">Lacks conserved residue(s) required for the propagation of feature annotation.</text>
</comment>
<feature type="binding site" evidence="12">
    <location>
        <position position="102"/>
    </location>
    <ligand>
        <name>pyridoxal 5'-phosphate</name>
        <dbReference type="ChEBI" id="CHEBI:597326"/>
    </ligand>
</feature>
<dbReference type="GO" id="GO:0005737">
    <property type="term" value="C:cytoplasm"/>
    <property type="evidence" value="ECO:0007669"/>
    <property type="project" value="UniProtKB-SubCell"/>
</dbReference>
<comment type="function">
    <text evidence="12">Catalyzes the reversible conversion of 3-phosphohydroxypyruvate to phosphoserine and of 3-hydroxy-2-oxo-4-phosphonooxybutanoate to phosphohydroxythreonine.</text>
</comment>
<dbReference type="GO" id="GO:0030170">
    <property type="term" value="F:pyridoxal phosphate binding"/>
    <property type="evidence" value="ECO:0007669"/>
    <property type="project" value="UniProtKB-UniRule"/>
</dbReference>
<dbReference type="HAMAP" id="MF_00160">
    <property type="entry name" value="SerC_aminotrans_5"/>
    <property type="match status" value="1"/>
</dbReference>
<dbReference type="Gene3D" id="3.40.640.10">
    <property type="entry name" value="Type I PLP-dependent aspartate aminotransferase-like (Major domain)"/>
    <property type="match status" value="1"/>
</dbReference>
<dbReference type="PIRSF" id="PIRSF000525">
    <property type="entry name" value="SerC"/>
    <property type="match status" value="1"/>
</dbReference>
<dbReference type="InterPro" id="IPR015424">
    <property type="entry name" value="PyrdxlP-dep_Trfase"/>
</dbReference>
<comment type="pathway">
    <text evidence="1 12">Cofactor biosynthesis; pyridoxine 5'-phosphate biosynthesis; pyridoxine 5'-phosphate from D-erythrose 4-phosphate: step 3/5.</text>
</comment>
<dbReference type="InterPro" id="IPR022278">
    <property type="entry name" value="Pser_aminoTfrase"/>
</dbReference>
<dbReference type="SUPFAM" id="SSF53383">
    <property type="entry name" value="PLP-dependent transferases"/>
    <property type="match status" value="1"/>
</dbReference>